<dbReference type="PANTHER" id="PTHR31151:SF0">
    <property type="entry name" value="PROLINE-TRNA LIGASE (DUF1680)"/>
    <property type="match status" value="1"/>
</dbReference>
<dbReference type="Proteomes" id="UP001084197">
    <property type="component" value="Unassembled WGS sequence"/>
</dbReference>
<dbReference type="PANTHER" id="PTHR31151">
    <property type="entry name" value="PROLINE-TRNA LIGASE (DUF1680)"/>
    <property type="match status" value="1"/>
</dbReference>
<feature type="domain" description="Glycoside hydrolase GH146 substrate-binding" evidence="3">
    <location>
        <begin position="611"/>
        <end position="755"/>
    </location>
</feature>
<dbReference type="InterPro" id="IPR008928">
    <property type="entry name" value="6-hairpin_glycosidase_sf"/>
</dbReference>
<comment type="caution">
    <text evidence="5">The sequence shown here is derived from an EMBL/GenBank/DDBJ whole genome shotgun (WGS) entry which is preliminary data.</text>
</comment>
<keyword evidence="6" id="KW-1185">Reference proteome</keyword>
<organism evidence="5 6">
    <name type="scientific">Natronobacillus azotifigens</name>
    <dbReference type="NCBI Taxonomy" id="472978"/>
    <lineage>
        <taxon>Bacteria</taxon>
        <taxon>Bacillati</taxon>
        <taxon>Bacillota</taxon>
        <taxon>Bacilli</taxon>
        <taxon>Bacillales</taxon>
        <taxon>Bacillaceae</taxon>
        <taxon>Natronobacillus</taxon>
    </lineage>
</organism>
<feature type="domain" description="DUF4986" evidence="2">
    <location>
        <begin position="528"/>
        <end position="589"/>
    </location>
</feature>
<proteinExistence type="predicted"/>
<feature type="domain" description="Non-reducing end beta-L-arabinofuranosidase-like GH127 catalytic" evidence="1">
    <location>
        <begin position="5"/>
        <end position="379"/>
    </location>
</feature>
<name>A0A9J6R9M6_9BACI</name>
<gene>
    <name evidence="5" type="ORF">OWO01_02415</name>
</gene>
<dbReference type="EMBL" id="JAPRAT010000003">
    <property type="protein sequence ID" value="MCZ0702062.1"/>
    <property type="molecule type" value="Genomic_DNA"/>
</dbReference>
<dbReference type="GO" id="GO:0005975">
    <property type="term" value="P:carbohydrate metabolic process"/>
    <property type="evidence" value="ECO:0007669"/>
    <property type="project" value="InterPro"/>
</dbReference>
<dbReference type="AlphaFoldDB" id="A0A9J6R9M6"/>
<dbReference type="RefSeq" id="WP_268778831.1">
    <property type="nucleotide sequence ID" value="NZ_JAPRAT010000003.1"/>
</dbReference>
<dbReference type="SUPFAM" id="SSF48208">
    <property type="entry name" value="Six-hairpin glycosidases"/>
    <property type="match status" value="1"/>
</dbReference>
<protein>
    <submittedName>
        <fullName evidence="5">Glycoside hydrolase family 127 protein</fullName>
    </submittedName>
</protein>
<sequence length="759" mass="86624">MDTTVKLNDGLFKKSEQKGKGYLLYLDIDRLVAPCYEAAGKEPRKPRYGGWESMEIAGHSIGHWLSAASMMYRVTGDLLLKEKIEYAMDELALVQSYDPDGYVSGFRRDCFDEVFTGDFRVDNFGLGGSWVPWYSIHKIYAGLVDAHRLAGCNKALEVLRKLSDWAERGLSKLTDEQFQRMLTCEYGGMNETMADIYEVTGEERYLILAERFNHQAILEPLTQGIDDLAGKHANTQIPKVIGAAKLYDITKKNDYKEMATFFWDQVIHHRSYVMGGNSNGEHFGIADTEPLGILTTETCNTYNMLKLTEYIFDWNPNSKYMDYYENGLYNHILASQDPDSGMKTYFVSTEPGHFKVYCSPDDSFWCCTGSGMENPARYAKNIYTRKENNLYVNLFISSTITLEDKELQFVQKSNFPYEAHSEILVKEANGARLAVRIRVPYWLAGEQNIRINGGKVDADIIDGYVVLDREWLAGDRIQFDLPMKLHKYIAKDDQLKQALLYGPILLAGALGRENFPEEDIVPDHQSLNNHPLIDVPVLVTEEDDPNQWLKLVDGDSLVFETMSIGQPGDQVVKMIPFFALHHERYTLYWNVMSEASFATFVDEEKKALENIRQMTVDFVQPGEQQPETDHQFHAKNSTTGYLNLVDRHWRDARNEGFLSYQMAIEDDTPMYLLVTYFGTDNAIFMDGVWKERAFTIQIDQQEIATVLLKGEHPGELFDVCYPIPEQLTKGKSQVEVKFVAGKEKIAGGIYGVRVINQSI</sequence>
<evidence type="ECO:0000259" key="2">
    <source>
        <dbReference type="Pfam" id="PF16375"/>
    </source>
</evidence>
<evidence type="ECO:0000259" key="4">
    <source>
        <dbReference type="Pfam" id="PF20736"/>
    </source>
</evidence>
<accession>A0A9J6R9M6</accession>
<reference evidence="5" key="1">
    <citation type="submission" date="2022-11" db="EMBL/GenBank/DDBJ databases">
        <title>WGS of Natronobacillus azotifigens 24KS-1, an anaerobic diazotrophic haloalkaliphile from soda-rich habitats.</title>
        <authorList>
            <person name="Sorokin D.Y."/>
            <person name="Merkel A.Y."/>
        </authorList>
    </citation>
    <scope>NUCLEOTIDE SEQUENCE</scope>
    <source>
        <strain evidence="5">24KS-1</strain>
    </source>
</reference>
<evidence type="ECO:0000259" key="1">
    <source>
        <dbReference type="Pfam" id="PF07944"/>
    </source>
</evidence>
<evidence type="ECO:0000313" key="5">
    <source>
        <dbReference type="EMBL" id="MCZ0702062.1"/>
    </source>
</evidence>
<dbReference type="InterPro" id="IPR032275">
    <property type="entry name" value="DUF4986"/>
</dbReference>
<dbReference type="Pfam" id="PF07944">
    <property type="entry name" value="Beta-AFase-like_GH127_cat"/>
    <property type="match status" value="1"/>
</dbReference>
<keyword evidence="5" id="KW-0378">Hydrolase</keyword>
<dbReference type="GO" id="GO:0016787">
    <property type="term" value="F:hydrolase activity"/>
    <property type="evidence" value="ECO:0007669"/>
    <property type="project" value="UniProtKB-KW"/>
</dbReference>
<evidence type="ECO:0000313" key="6">
    <source>
        <dbReference type="Proteomes" id="UP001084197"/>
    </source>
</evidence>
<dbReference type="InterPro" id="IPR046544">
    <property type="entry name" value="GH146_SB_dom"/>
</dbReference>
<dbReference type="InterPro" id="IPR049046">
    <property type="entry name" value="Beta-AFase-like_GH127_middle"/>
</dbReference>
<dbReference type="InterPro" id="IPR012878">
    <property type="entry name" value="Beta-AFase-like_GH127_cat"/>
</dbReference>
<dbReference type="Pfam" id="PF20736">
    <property type="entry name" value="Glyco_hydro127M"/>
    <property type="match status" value="1"/>
</dbReference>
<feature type="domain" description="Non-reducing end beta-L-arabinofuranosidase-like GH127 middle" evidence="4">
    <location>
        <begin position="390"/>
        <end position="483"/>
    </location>
</feature>
<dbReference type="Pfam" id="PF16375">
    <property type="entry name" value="DUF4986"/>
    <property type="match status" value="1"/>
</dbReference>
<dbReference type="Pfam" id="PF20620">
    <property type="entry name" value="DUF6805"/>
    <property type="match status" value="1"/>
</dbReference>
<evidence type="ECO:0000259" key="3">
    <source>
        <dbReference type="Pfam" id="PF20620"/>
    </source>
</evidence>